<feature type="region of interest" description="Disordered" evidence="2">
    <location>
        <begin position="336"/>
        <end position="355"/>
    </location>
</feature>
<sequence length="355" mass="39651">MKRTDYKKFKKKTSKSRLAIKIGLVMAFSCLLIVSAYALSLQKKAEQAVDRAYEAVPETPKSEIRGEAKVEPAKDNVSVLLIGVDDSEARQLGDSSSRSDALLVATFNPEEKSVKLLSIPRDSYVYIPKVGYKDKITHAHAFGGTHAAIESVEEMLDIPLDYYVKMNFNAFIEVVDALGGVEVDVPYDRLEKDENDKNAIQLKKGLQVLDGRHTLALARTRKLDSDIERGKRQQMILQAIIKEMVSVKSITKYGDVIEAVGDNMKTDMTFKEMTSFWEYAKDGMPKIDTLSLQGYDDWSTGIYYYKLNDNDLENVQQILKSHLGLMPDSSTLTDSNTNTIGTVDETAEGGSDFND</sequence>
<protein>
    <submittedName>
        <fullName evidence="4">LCP family protein</fullName>
    </submittedName>
</protein>
<dbReference type="PANTHER" id="PTHR33392:SF3">
    <property type="entry name" value="POLYISOPRENYL-TEICHOIC ACID--PEPTIDOGLYCAN TEICHOIC ACID TRANSFERASE TAGT"/>
    <property type="match status" value="1"/>
</dbReference>
<evidence type="ECO:0000256" key="2">
    <source>
        <dbReference type="SAM" id="MobiDB-lite"/>
    </source>
</evidence>
<evidence type="ECO:0000259" key="3">
    <source>
        <dbReference type="Pfam" id="PF03816"/>
    </source>
</evidence>
<keyword evidence="5" id="KW-1185">Reference proteome</keyword>
<comment type="caution">
    <text evidence="4">The sequence shown here is derived from an EMBL/GenBank/DDBJ whole genome shotgun (WGS) entry which is preliminary data.</text>
</comment>
<name>A0ABR8UB08_9BACL</name>
<dbReference type="NCBIfam" id="TIGR00350">
    <property type="entry name" value="lytR_cpsA_psr"/>
    <property type="match status" value="1"/>
</dbReference>
<dbReference type="RefSeq" id="WP_191695041.1">
    <property type="nucleotide sequence ID" value="NZ_JACSQN010000009.1"/>
</dbReference>
<accession>A0ABR8UB08</accession>
<dbReference type="Gene3D" id="3.40.630.190">
    <property type="entry name" value="LCP protein"/>
    <property type="match status" value="1"/>
</dbReference>
<reference evidence="4 5" key="1">
    <citation type="submission" date="2020-08" db="EMBL/GenBank/DDBJ databases">
        <title>A Genomic Blueprint of the Chicken Gut Microbiome.</title>
        <authorList>
            <person name="Gilroy R."/>
            <person name="Ravi A."/>
            <person name="Getino M."/>
            <person name="Pursley I."/>
            <person name="Horton D.L."/>
            <person name="Alikhan N.-F."/>
            <person name="Baker D."/>
            <person name="Gharbi K."/>
            <person name="Hall N."/>
            <person name="Watson M."/>
            <person name="Adriaenssens E.M."/>
            <person name="Foster-Nyarko E."/>
            <person name="Jarju S."/>
            <person name="Secka A."/>
            <person name="Antonio M."/>
            <person name="Oren A."/>
            <person name="Chaudhuri R."/>
            <person name="La Ragione R.M."/>
            <person name="Hildebrand F."/>
            <person name="Pallen M.J."/>
        </authorList>
    </citation>
    <scope>NUCLEOTIDE SEQUENCE [LARGE SCALE GENOMIC DNA]</scope>
    <source>
        <strain evidence="4 5">Sa2YVA2</strain>
    </source>
</reference>
<dbReference type="InterPro" id="IPR004474">
    <property type="entry name" value="LytR_CpsA_psr"/>
</dbReference>
<dbReference type="PANTHER" id="PTHR33392">
    <property type="entry name" value="POLYISOPRENYL-TEICHOIC ACID--PEPTIDOGLYCAN TEICHOIC ACID TRANSFERASE TAGU"/>
    <property type="match status" value="1"/>
</dbReference>
<evidence type="ECO:0000313" key="4">
    <source>
        <dbReference type="EMBL" id="MBD7985222.1"/>
    </source>
</evidence>
<dbReference type="InterPro" id="IPR050922">
    <property type="entry name" value="LytR/CpsA/Psr_CW_biosynth"/>
</dbReference>
<dbReference type="EMBL" id="JACSQN010000009">
    <property type="protein sequence ID" value="MBD7985222.1"/>
    <property type="molecule type" value="Genomic_DNA"/>
</dbReference>
<feature type="domain" description="Cell envelope-related transcriptional attenuator" evidence="3">
    <location>
        <begin position="98"/>
        <end position="245"/>
    </location>
</feature>
<evidence type="ECO:0000313" key="5">
    <source>
        <dbReference type="Proteomes" id="UP000626786"/>
    </source>
</evidence>
<dbReference type="Proteomes" id="UP000626786">
    <property type="component" value="Unassembled WGS sequence"/>
</dbReference>
<proteinExistence type="inferred from homology"/>
<gene>
    <name evidence="4" type="ORF">H9649_11540</name>
</gene>
<dbReference type="Pfam" id="PF03816">
    <property type="entry name" value="LytR_cpsA_psr"/>
    <property type="match status" value="1"/>
</dbReference>
<comment type="similarity">
    <text evidence="1">Belongs to the LytR/CpsA/Psr (LCP) family.</text>
</comment>
<evidence type="ECO:0000256" key="1">
    <source>
        <dbReference type="ARBA" id="ARBA00006068"/>
    </source>
</evidence>
<organism evidence="4 5">
    <name type="scientific">Sporosarcina quadrami</name>
    <dbReference type="NCBI Taxonomy" id="2762234"/>
    <lineage>
        <taxon>Bacteria</taxon>
        <taxon>Bacillati</taxon>
        <taxon>Bacillota</taxon>
        <taxon>Bacilli</taxon>
        <taxon>Bacillales</taxon>
        <taxon>Caryophanaceae</taxon>
        <taxon>Sporosarcina</taxon>
    </lineage>
</organism>